<dbReference type="InterPro" id="IPR016166">
    <property type="entry name" value="FAD-bd_PCMH"/>
</dbReference>
<keyword evidence="4" id="KW-0274">FAD</keyword>
<dbReference type="EMBL" id="JACHJQ010000009">
    <property type="protein sequence ID" value="MBB4911444.1"/>
    <property type="molecule type" value="Genomic_DNA"/>
</dbReference>
<organism evidence="7 8">
    <name type="scientific">Actinophytocola algeriensis</name>
    <dbReference type="NCBI Taxonomy" id="1768010"/>
    <lineage>
        <taxon>Bacteria</taxon>
        <taxon>Bacillati</taxon>
        <taxon>Actinomycetota</taxon>
        <taxon>Actinomycetes</taxon>
        <taxon>Pseudonocardiales</taxon>
        <taxon>Pseudonocardiaceae</taxon>
    </lineage>
</organism>
<evidence type="ECO:0000256" key="5">
    <source>
        <dbReference type="ARBA" id="ARBA00023002"/>
    </source>
</evidence>
<keyword evidence="3" id="KW-0285">Flavoprotein</keyword>
<dbReference type="RefSeq" id="WP_184815433.1">
    <property type="nucleotide sequence ID" value="NZ_JACHJQ010000009.1"/>
</dbReference>
<dbReference type="Proteomes" id="UP000520767">
    <property type="component" value="Unassembled WGS sequence"/>
</dbReference>
<comment type="similarity">
    <text evidence="2">Belongs to the oxygen-dependent FAD-linked oxidoreductase family.</text>
</comment>
<evidence type="ECO:0000256" key="4">
    <source>
        <dbReference type="ARBA" id="ARBA00022827"/>
    </source>
</evidence>
<dbReference type="Gene3D" id="3.40.462.20">
    <property type="match status" value="1"/>
</dbReference>
<dbReference type="PANTHER" id="PTHR42973">
    <property type="entry name" value="BINDING OXIDOREDUCTASE, PUTATIVE (AFU_ORTHOLOGUE AFUA_1G17690)-RELATED"/>
    <property type="match status" value="1"/>
</dbReference>
<keyword evidence="5" id="KW-0560">Oxidoreductase</keyword>
<accession>A0A7W7VIN0</accession>
<dbReference type="InterPro" id="IPR016169">
    <property type="entry name" value="FAD-bd_PCMH_sub2"/>
</dbReference>
<name>A0A7W7VIN0_9PSEU</name>
<evidence type="ECO:0000256" key="3">
    <source>
        <dbReference type="ARBA" id="ARBA00022630"/>
    </source>
</evidence>
<comment type="caution">
    <text evidence="7">The sequence shown here is derived from an EMBL/GenBank/DDBJ whole genome shotgun (WGS) entry which is preliminary data.</text>
</comment>
<dbReference type="Pfam" id="PF08031">
    <property type="entry name" value="BBE"/>
    <property type="match status" value="1"/>
</dbReference>
<dbReference type="SUPFAM" id="SSF56176">
    <property type="entry name" value="FAD-binding/transporter-associated domain-like"/>
    <property type="match status" value="1"/>
</dbReference>
<evidence type="ECO:0000256" key="1">
    <source>
        <dbReference type="ARBA" id="ARBA00001974"/>
    </source>
</evidence>
<evidence type="ECO:0000313" key="7">
    <source>
        <dbReference type="EMBL" id="MBB4911444.1"/>
    </source>
</evidence>
<dbReference type="InterPro" id="IPR006093">
    <property type="entry name" value="Oxy_OxRdtase_FAD_BS"/>
</dbReference>
<dbReference type="AlphaFoldDB" id="A0A7W7VIN0"/>
<feature type="domain" description="FAD-binding PCMH-type" evidence="6">
    <location>
        <begin position="35"/>
        <end position="202"/>
    </location>
</feature>
<keyword evidence="8" id="KW-1185">Reference proteome</keyword>
<dbReference type="GO" id="GO:0071949">
    <property type="term" value="F:FAD binding"/>
    <property type="evidence" value="ECO:0007669"/>
    <property type="project" value="InterPro"/>
</dbReference>
<evidence type="ECO:0000256" key="2">
    <source>
        <dbReference type="ARBA" id="ARBA00005466"/>
    </source>
</evidence>
<evidence type="ECO:0000259" key="6">
    <source>
        <dbReference type="PROSITE" id="PS51387"/>
    </source>
</evidence>
<dbReference type="InterPro" id="IPR006094">
    <property type="entry name" value="Oxid_FAD_bind_N"/>
</dbReference>
<dbReference type="PROSITE" id="PS51387">
    <property type="entry name" value="FAD_PCMH"/>
    <property type="match status" value="1"/>
</dbReference>
<evidence type="ECO:0000313" key="8">
    <source>
        <dbReference type="Proteomes" id="UP000520767"/>
    </source>
</evidence>
<comment type="cofactor">
    <cofactor evidence="1">
        <name>FAD</name>
        <dbReference type="ChEBI" id="CHEBI:57692"/>
    </cofactor>
</comment>
<dbReference type="InterPro" id="IPR036318">
    <property type="entry name" value="FAD-bd_PCMH-like_sf"/>
</dbReference>
<dbReference type="PANTHER" id="PTHR42973:SF39">
    <property type="entry name" value="FAD-BINDING PCMH-TYPE DOMAIN-CONTAINING PROTEIN"/>
    <property type="match status" value="1"/>
</dbReference>
<dbReference type="InterPro" id="IPR016167">
    <property type="entry name" value="FAD-bd_PCMH_sub1"/>
</dbReference>
<dbReference type="GO" id="GO:0016491">
    <property type="term" value="F:oxidoreductase activity"/>
    <property type="evidence" value="ECO:0007669"/>
    <property type="project" value="UniProtKB-KW"/>
</dbReference>
<dbReference type="Pfam" id="PF01565">
    <property type="entry name" value="FAD_binding_4"/>
    <property type="match status" value="1"/>
</dbReference>
<dbReference type="InterPro" id="IPR012951">
    <property type="entry name" value="BBE"/>
</dbReference>
<proteinExistence type="inferred from homology"/>
<dbReference type="InterPro" id="IPR050416">
    <property type="entry name" value="FAD-linked_Oxidoreductase"/>
</dbReference>
<dbReference type="PROSITE" id="PS00862">
    <property type="entry name" value="OX2_COVAL_FAD"/>
    <property type="match status" value="1"/>
</dbReference>
<reference evidence="7 8" key="1">
    <citation type="submission" date="2020-08" db="EMBL/GenBank/DDBJ databases">
        <title>Genomic Encyclopedia of Type Strains, Phase III (KMG-III): the genomes of soil and plant-associated and newly described type strains.</title>
        <authorList>
            <person name="Whitman W."/>
        </authorList>
    </citation>
    <scope>NUCLEOTIDE SEQUENCE [LARGE SCALE GENOMIC DNA]</scope>
    <source>
        <strain evidence="7 8">CECT 8960</strain>
    </source>
</reference>
<dbReference type="Gene3D" id="3.30.43.10">
    <property type="entry name" value="Uridine Diphospho-n-acetylenolpyruvylglucosamine Reductase, domain 2"/>
    <property type="match status" value="1"/>
</dbReference>
<sequence>MPDLTALRDAIDGDVCTPGSPGYDTVRRPAHAACPRVSPRLVVRCRSVSDVVAVVRFATATGDRVAPRGGGHCFAGRSSTDGIVLDLSGLDAISVAEDGVATIGAGARLGQVYAALHPLGRTLPAGCGPTVGITGLTLGGGIGLLGREHGLTCDRLVGAQVVLASGTVVDTDHEPELLWALRGAGGGQFGVVTSLRFATVPEPVTTRIEAHVPLDDVVGAWQAWAPDAPDGLTVNLTLVSEPGAPVRAVLFSAATLGEDPTRTLLREFTGRPVELRGGLPVHELKRGFDDLPATTGRMRSEFFSRALSGRTLASLLTQLGEPRNAGRRQLTFTAMGGAYNRVAEDATAFAHRGARFLLEHAGEAADPWVDRSWATAHTNGSGWVYPNFPDACLDDWATAYHGANHPRLTAVKRVYDPHRFFDFPQAI</sequence>
<gene>
    <name evidence="7" type="ORF">FHR82_007704</name>
</gene>
<dbReference type="Gene3D" id="3.30.465.10">
    <property type="match status" value="1"/>
</dbReference>
<protein>
    <submittedName>
        <fullName evidence="7">FAD/FMN-containing dehydrogenase</fullName>
    </submittedName>
</protein>